<feature type="region of interest" description="Disordered" evidence="1">
    <location>
        <begin position="31"/>
        <end position="114"/>
    </location>
</feature>
<comment type="caution">
    <text evidence="3">The sequence shown here is derived from an EMBL/GenBank/DDBJ whole genome shotgun (WGS) entry which is preliminary data.</text>
</comment>
<evidence type="ECO:0000313" key="3">
    <source>
        <dbReference type="EMBL" id="KAL1847548.1"/>
    </source>
</evidence>
<evidence type="ECO:0000256" key="1">
    <source>
        <dbReference type="SAM" id="MobiDB-lite"/>
    </source>
</evidence>
<accession>A0ABR3VXE8</accession>
<dbReference type="Pfam" id="PF04921">
    <property type="entry name" value="XAP5"/>
    <property type="match status" value="1"/>
</dbReference>
<evidence type="ECO:0000259" key="2">
    <source>
        <dbReference type="Pfam" id="PF04921"/>
    </source>
</evidence>
<keyword evidence="4" id="KW-1185">Reference proteome</keyword>
<dbReference type="InterPro" id="IPR048337">
    <property type="entry name" value="FAM50A/XAP5_C"/>
</dbReference>
<feature type="region of interest" description="Disordered" evidence="1">
    <location>
        <begin position="274"/>
        <end position="302"/>
    </location>
</feature>
<feature type="compositionally biased region" description="Polar residues" evidence="1">
    <location>
        <begin position="41"/>
        <end position="61"/>
    </location>
</feature>
<protein>
    <recommendedName>
        <fullName evidence="2">FAM50A/XAP5 C-terminal domain-containing protein</fullName>
    </recommendedName>
</protein>
<dbReference type="PANTHER" id="PTHR12722:SF0">
    <property type="entry name" value="PROTEIN FAM50A"/>
    <property type="match status" value="1"/>
</dbReference>
<proteinExistence type="predicted"/>
<sequence length="370" mass="40866">MSTQERISTNTVGLVNLSDFRKRRAEVLEQQEREAREALRSGTTTPLIDRSQSATPNNLSDGGSERPVKKQKKPKKALVSFGDDEVDDDAGPALIPKVKGNKATNTTSTGDDQEVPATASDLLAKDRKKPGGKIAANASIGFVPRAMTKSALRREAAERDALRKEFLALQEAVKATEIAMPFVFYDGTNIPGGTVRVKKGEFVWVFLDKSRKVGAELGVGGEKNANVRREWARVGVDDLMLVRGTMIIPHHYEFYFFIMNKTVGPGNVRLFDYSAEPPTKTPRASASPEPPPNPLSTSAGKGGINTTLVDINTLEGADEDPAFTKVVDRRWYERNKHIYPASVWQEFEPEKDYTSEVRRDTGGNTFFFTK</sequence>
<name>A0ABR3VXE8_9PEZI</name>
<feature type="domain" description="FAM50A/XAP5 C-terminal" evidence="2">
    <location>
        <begin position="176"/>
        <end position="357"/>
    </location>
</feature>
<dbReference type="EMBL" id="JAWRVE010000239">
    <property type="protein sequence ID" value="KAL1847548.1"/>
    <property type="molecule type" value="Genomic_DNA"/>
</dbReference>
<reference evidence="3 4" key="1">
    <citation type="journal article" date="2024" name="IMA Fungus">
        <title>IMA Genome - F19 : A genome assembly and annotation guide to empower mycologists, including annotated draft genome sequences of Ceratocystis pirilliformis, Diaporthe australafricana, Fusarium ophioides, Paecilomyces lecythidis, and Sporothrix stenoceras.</title>
        <authorList>
            <person name="Aylward J."/>
            <person name="Wilson A.M."/>
            <person name="Visagie C.M."/>
            <person name="Spraker J."/>
            <person name="Barnes I."/>
            <person name="Buitendag C."/>
            <person name="Ceriani C."/>
            <person name="Del Mar Angel L."/>
            <person name="du Plessis D."/>
            <person name="Fuchs T."/>
            <person name="Gasser K."/>
            <person name="Kramer D."/>
            <person name="Li W."/>
            <person name="Munsamy K."/>
            <person name="Piso A."/>
            <person name="Price J.L."/>
            <person name="Sonnekus B."/>
            <person name="Thomas C."/>
            <person name="van der Nest A."/>
            <person name="van Dijk A."/>
            <person name="van Heerden A."/>
            <person name="van Vuuren N."/>
            <person name="Yilmaz N."/>
            <person name="Duong T.A."/>
            <person name="van der Merwe N.A."/>
            <person name="Wingfield M.J."/>
            <person name="Wingfield B.D."/>
        </authorList>
    </citation>
    <scope>NUCLEOTIDE SEQUENCE [LARGE SCALE GENOMIC DNA]</scope>
    <source>
        <strain evidence="3 4">CMW 18300</strain>
    </source>
</reference>
<dbReference type="Proteomes" id="UP001583177">
    <property type="component" value="Unassembled WGS sequence"/>
</dbReference>
<dbReference type="InterPro" id="IPR007005">
    <property type="entry name" value="XAP5"/>
</dbReference>
<dbReference type="PANTHER" id="PTHR12722">
    <property type="entry name" value="XAP-5 PROTEIN-RELATED"/>
    <property type="match status" value="1"/>
</dbReference>
<organism evidence="3 4">
    <name type="scientific">Diaporthe australafricana</name>
    <dbReference type="NCBI Taxonomy" id="127596"/>
    <lineage>
        <taxon>Eukaryota</taxon>
        <taxon>Fungi</taxon>
        <taxon>Dikarya</taxon>
        <taxon>Ascomycota</taxon>
        <taxon>Pezizomycotina</taxon>
        <taxon>Sordariomycetes</taxon>
        <taxon>Sordariomycetidae</taxon>
        <taxon>Diaporthales</taxon>
        <taxon>Diaporthaceae</taxon>
        <taxon>Diaporthe</taxon>
    </lineage>
</organism>
<gene>
    <name evidence="3" type="ORF">Daus18300_013917</name>
</gene>
<evidence type="ECO:0000313" key="4">
    <source>
        <dbReference type="Proteomes" id="UP001583177"/>
    </source>
</evidence>